<gene>
    <name evidence="5" type="ORF">GKJPGBOP_06016</name>
</gene>
<proteinExistence type="predicted"/>
<sequence length="295" mass="32211">MAVTDSSASSGPAPAPEEVGAMYDRFGDLLAMVLGRSALHVGMFVPHGERTAATSLLGLSDLAQDRQTEFLADILAEGLPPDPRLLDIGCGTGGPAIHLARRTGGRVTGITVSREQLARCGERLNAATGLEGRVDFTYGNVMRLDHADDTYDAAWSVDCFPHLSDRPAGLREARRVLRPGGRLLMTEFARRGTGIPPETEAFTQLWASPPPTPFATLLGEVEEAGFRVARVQNMTANVALCGELMYVLYQERRDEIEQRFGKEAVAHTDPLMEPFRAFCRDHVDYYLLLLGKPEI</sequence>
<name>A0A401WAE0_STREY</name>
<organism evidence="5 6">
    <name type="scientific">Streptomyces paromomycinus</name>
    <name type="common">Streptomyces rimosus subsp. paromomycinus</name>
    <dbReference type="NCBI Taxonomy" id="92743"/>
    <lineage>
        <taxon>Bacteria</taxon>
        <taxon>Bacillati</taxon>
        <taxon>Actinomycetota</taxon>
        <taxon>Actinomycetes</taxon>
        <taxon>Kitasatosporales</taxon>
        <taxon>Streptomycetaceae</taxon>
        <taxon>Streptomyces</taxon>
    </lineage>
</organism>
<dbReference type="CDD" id="cd02440">
    <property type="entry name" value="AdoMet_MTases"/>
    <property type="match status" value="1"/>
</dbReference>
<dbReference type="PANTHER" id="PTHR44068">
    <property type="entry name" value="ZGC:194242"/>
    <property type="match status" value="1"/>
</dbReference>
<dbReference type="GO" id="GO:0008168">
    <property type="term" value="F:methyltransferase activity"/>
    <property type="evidence" value="ECO:0007669"/>
    <property type="project" value="UniProtKB-KW"/>
</dbReference>
<dbReference type="PANTHER" id="PTHR44068:SF11">
    <property type="entry name" value="GERANYL DIPHOSPHATE 2-C-METHYLTRANSFERASE"/>
    <property type="match status" value="1"/>
</dbReference>
<dbReference type="InterPro" id="IPR050447">
    <property type="entry name" value="Erg6_SMT_methyltransf"/>
</dbReference>
<reference evidence="5 6" key="1">
    <citation type="submission" date="2018-11" db="EMBL/GenBank/DDBJ databases">
        <title>Whole genome sequence of Streptomyces paromomycinus NBRC 15454(T).</title>
        <authorList>
            <person name="Komaki H."/>
            <person name="Tamura T."/>
        </authorList>
    </citation>
    <scope>NUCLEOTIDE SEQUENCE [LARGE SCALE GENOMIC DNA]</scope>
    <source>
        <strain evidence="5 6">NBRC 15454</strain>
    </source>
</reference>
<dbReference type="InterPro" id="IPR029063">
    <property type="entry name" value="SAM-dependent_MTases_sf"/>
</dbReference>
<dbReference type="InterPro" id="IPR041698">
    <property type="entry name" value="Methyltransf_25"/>
</dbReference>
<dbReference type="Pfam" id="PF13649">
    <property type="entry name" value="Methyltransf_25"/>
    <property type="match status" value="1"/>
</dbReference>
<dbReference type="RefSeq" id="WP_246177614.1">
    <property type="nucleotide sequence ID" value="NZ_BHZD01000001.1"/>
</dbReference>
<keyword evidence="3" id="KW-0949">S-adenosyl-L-methionine</keyword>
<keyword evidence="1 5" id="KW-0489">Methyltransferase</keyword>
<keyword evidence="6" id="KW-1185">Reference proteome</keyword>
<evidence type="ECO:0000313" key="6">
    <source>
        <dbReference type="Proteomes" id="UP000286746"/>
    </source>
</evidence>
<feature type="domain" description="Polyketide synthase-like methyltransferase" evidence="4">
    <location>
        <begin position="29"/>
        <end position="293"/>
    </location>
</feature>
<dbReference type="EMBL" id="BHZD01000001">
    <property type="protein sequence ID" value="GCD46268.1"/>
    <property type="molecule type" value="Genomic_DNA"/>
</dbReference>
<evidence type="ECO:0000256" key="2">
    <source>
        <dbReference type="ARBA" id="ARBA00022679"/>
    </source>
</evidence>
<dbReference type="Gene3D" id="3.40.50.150">
    <property type="entry name" value="Vaccinia Virus protein VP39"/>
    <property type="match status" value="1"/>
</dbReference>
<dbReference type="GO" id="GO:0032259">
    <property type="term" value="P:methylation"/>
    <property type="evidence" value="ECO:0007669"/>
    <property type="project" value="UniProtKB-KW"/>
</dbReference>
<dbReference type="Proteomes" id="UP000286746">
    <property type="component" value="Unassembled WGS sequence"/>
</dbReference>
<dbReference type="SUPFAM" id="SSF53335">
    <property type="entry name" value="S-adenosyl-L-methionine-dependent methyltransferases"/>
    <property type="match status" value="1"/>
</dbReference>
<dbReference type="AlphaFoldDB" id="A0A401WAE0"/>
<evidence type="ECO:0000313" key="5">
    <source>
        <dbReference type="EMBL" id="GCD46268.1"/>
    </source>
</evidence>
<comment type="caution">
    <text evidence="5">The sequence shown here is derived from an EMBL/GenBank/DDBJ whole genome shotgun (WGS) entry which is preliminary data.</text>
</comment>
<dbReference type="SMART" id="SM00828">
    <property type="entry name" value="PKS_MT"/>
    <property type="match status" value="1"/>
</dbReference>
<evidence type="ECO:0000256" key="3">
    <source>
        <dbReference type="ARBA" id="ARBA00022691"/>
    </source>
</evidence>
<keyword evidence="2 5" id="KW-0808">Transferase</keyword>
<dbReference type="InterPro" id="IPR020803">
    <property type="entry name" value="MeTfrase_dom"/>
</dbReference>
<protein>
    <submittedName>
        <fullName evidence="5">Methyltransferase type 11</fullName>
    </submittedName>
</protein>
<accession>A0A401WAE0</accession>
<evidence type="ECO:0000259" key="4">
    <source>
        <dbReference type="SMART" id="SM00828"/>
    </source>
</evidence>
<evidence type="ECO:0000256" key="1">
    <source>
        <dbReference type="ARBA" id="ARBA00022603"/>
    </source>
</evidence>